<evidence type="ECO:0000256" key="2">
    <source>
        <dbReference type="ARBA" id="ARBA00022723"/>
    </source>
</evidence>
<evidence type="ECO:0008006" key="7">
    <source>
        <dbReference type="Google" id="ProtNLM"/>
    </source>
</evidence>
<dbReference type="EMBL" id="JAKJXP020000074">
    <property type="protein sequence ID" value="KAK7749372.1"/>
    <property type="molecule type" value="Genomic_DNA"/>
</dbReference>
<name>A0AAN9YNX2_9PEZI</name>
<keyword evidence="6" id="KW-1185">Reference proteome</keyword>
<comment type="cofactor">
    <cofactor evidence="4">
        <name>heme</name>
        <dbReference type="ChEBI" id="CHEBI:30413"/>
    </cofactor>
</comment>
<dbReference type="CDD" id="cd11051">
    <property type="entry name" value="CYP59-like"/>
    <property type="match status" value="1"/>
</dbReference>
<dbReference type="PRINTS" id="PR00385">
    <property type="entry name" value="P450"/>
</dbReference>
<dbReference type="GO" id="GO:0004497">
    <property type="term" value="F:monooxygenase activity"/>
    <property type="evidence" value="ECO:0007669"/>
    <property type="project" value="InterPro"/>
</dbReference>
<feature type="binding site" description="axial binding residue" evidence="4">
    <location>
        <position position="477"/>
    </location>
    <ligand>
        <name>heme</name>
        <dbReference type="ChEBI" id="CHEBI:30413"/>
    </ligand>
    <ligandPart>
        <name>Fe</name>
        <dbReference type="ChEBI" id="CHEBI:18248"/>
    </ligandPart>
</feature>
<dbReference type="PANTHER" id="PTHR24305">
    <property type="entry name" value="CYTOCHROME P450"/>
    <property type="match status" value="1"/>
</dbReference>
<dbReference type="PANTHER" id="PTHR24305:SF222">
    <property type="entry name" value="CYTOCHROME P450 MONOOXYGENASE STCS"/>
    <property type="match status" value="1"/>
</dbReference>
<dbReference type="GO" id="GO:0020037">
    <property type="term" value="F:heme binding"/>
    <property type="evidence" value="ECO:0007669"/>
    <property type="project" value="InterPro"/>
</dbReference>
<evidence type="ECO:0000313" key="5">
    <source>
        <dbReference type="EMBL" id="KAK7749372.1"/>
    </source>
</evidence>
<accession>A0AAN9YNX2</accession>
<dbReference type="GO" id="GO:0016705">
    <property type="term" value="F:oxidoreductase activity, acting on paired donors, with incorporation or reduction of molecular oxygen"/>
    <property type="evidence" value="ECO:0007669"/>
    <property type="project" value="InterPro"/>
</dbReference>
<dbReference type="InterPro" id="IPR036396">
    <property type="entry name" value="Cyt_P450_sf"/>
</dbReference>
<reference evidence="5 6" key="1">
    <citation type="submission" date="2024-02" db="EMBL/GenBank/DDBJ databases">
        <title>De novo assembly and annotation of 12 fungi associated with fruit tree decline syndrome in Ontario, Canada.</title>
        <authorList>
            <person name="Sulman M."/>
            <person name="Ellouze W."/>
            <person name="Ilyukhin E."/>
        </authorList>
    </citation>
    <scope>NUCLEOTIDE SEQUENCE [LARGE SCALE GENOMIC DNA]</scope>
    <source>
        <strain evidence="5 6">M11/M66-122</strain>
    </source>
</reference>
<gene>
    <name evidence="5" type="ORF">SLS62_008224</name>
</gene>
<comment type="caution">
    <text evidence="5">The sequence shown here is derived from an EMBL/GenBank/DDBJ whole genome shotgun (WGS) entry which is preliminary data.</text>
</comment>
<keyword evidence="2 4" id="KW-0479">Metal-binding</keyword>
<dbReference type="InterPro" id="IPR002401">
    <property type="entry name" value="Cyt_P450_E_grp-I"/>
</dbReference>
<dbReference type="AlphaFoldDB" id="A0AAN9YNX2"/>
<evidence type="ECO:0000256" key="1">
    <source>
        <dbReference type="ARBA" id="ARBA00022617"/>
    </source>
</evidence>
<keyword evidence="1 4" id="KW-0349">Heme</keyword>
<keyword evidence="3 4" id="KW-0408">Iron</keyword>
<dbReference type="InterPro" id="IPR050121">
    <property type="entry name" value="Cytochrome_P450_monoxygenase"/>
</dbReference>
<dbReference type="SUPFAM" id="SSF48264">
    <property type="entry name" value="Cytochrome P450"/>
    <property type="match status" value="1"/>
</dbReference>
<evidence type="ECO:0000256" key="4">
    <source>
        <dbReference type="PIRSR" id="PIRSR602401-1"/>
    </source>
</evidence>
<dbReference type="Gene3D" id="1.10.630.10">
    <property type="entry name" value="Cytochrome P450"/>
    <property type="match status" value="1"/>
</dbReference>
<evidence type="ECO:0000313" key="6">
    <source>
        <dbReference type="Proteomes" id="UP001320420"/>
    </source>
</evidence>
<dbReference type="PRINTS" id="PR00463">
    <property type="entry name" value="EP450I"/>
</dbReference>
<dbReference type="InterPro" id="IPR001128">
    <property type="entry name" value="Cyt_P450"/>
</dbReference>
<protein>
    <recommendedName>
        <fullName evidence="7">Cytochrome P450</fullName>
    </recommendedName>
</protein>
<sequence length="562" mass="63012">MLKPILLAVLSSIVTYLYNKLHYKRFKQYAQLPQMPPTLMLGNLKTLDDLIKRGEPDRHPDYVFSEMHEILGRPSLMLVDLRPVNRPMVLVSSHEVAEQVSKASKAFPTSIPKTDLSYLLHLTGPTSILLAHGDKWRALRKRYSPAFAPQHLMTFLPCILEKTSTFVRHLEALAKTGEEFPLVTLAINLTFDIIGAVVMDVDLEAQPLDAHSPQGELVRLYIELFQQYWDDKADMPWWLIPRTQMKRRRLGQRIDVLLKEIIRRKHADQSTLPLFGGESAAGSRRPSRSILSLSLQDAAAPLSPRLVDETCDQIKTFLLAGHDTTSITLSWVFYWLSRTPRALAAVRRELDELFGPGSAAADPEAVRRQLLSPGGPDLVRRMTYVAAVVKETLRLHPPAATARYVPPGTGFTVRTPAGEDRCLDGLIIYNCEGLIQRDPSVYGETADDFVPERWLGDASAQVPPAAWRPFERGPRGCIGQEFAMIEIRIIIAAVARRFDFSKVGLGELALDEKGQPILGEHGIYKAASHLYNVSYKAFAKFTNAAPANHRSPYRQDRSTPSL</sequence>
<dbReference type="Proteomes" id="UP001320420">
    <property type="component" value="Unassembled WGS sequence"/>
</dbReference>
<evidence type="ECO:0000256" key="3">
    <source>
        <dbReference type="ARBA" id="ARBA00023004"/>
    </source>
</evidence>
<dbReference type="Pfam" id="PF00067">
    <property type="entry name" value="p450"/>
    <property type="match status" value="1"/>
</dbReference>
<organism evidence="5 6">
    <name type="scientific">Diatrype stigma</name>
    <dbReference type="NCBI Taxonomy" id="117547"/>
    <lineage>
        <taxon>Eukaryota</taxon>
        <taxon>Fungi</taxon>
        <taxon>Dikarya</taxon>
        <taxon>Ascomycota</taxon>
        <taxon>Pezizomycotina</taxon>
        <taxon>Sordariomycetes</taxon>
        <taxon>Xylariomycetidae</taxon>
        <taxon>Xylariales</taxon>
        <taxon>Diatrypaceae</taxon>
        <taxon>Diatrype</taxon>
    </lineage>
</organism>
<dbReference type="GO" id="GO:0005506">
    <property type="term" value="F:iron ion binding"/>
    <property type="evidence" value="ECO:0007669"/>
    <property type="project" value="InterPro"/>
</dbReference>
<proteinExistence type="predicted"/>